<dbReference type="InterPro" id="IPR011659">
    <property type="entry name" value="WD40"/>
</dbReference>
<dbReference type="Proteomes" id="UP000594263">
    <property type="component" value="Unplaced"/>
</dbReference>
<dbReference type="SUPFAM" id="SSF69304">
    <property type="entry name" value="Tricorn protease N-terminal domain"/>
    <property type="match status" value="2"/>
</dbReference>
<feature type="signal peptide" evidence="1">
    <location>
        <begin position="1"/>
        <end position="26"/>
    </location>
</feature>
<name>A0A7N0V2W8_KALFE</name>
<proteinExistence type="predicted"/>
<protein>
    <submittedName>
        <fullName evidence="2">Uncharacterized protein</fullName>
    </submittedName>
</protein>
<sequence length="696" mass="76636">MKGRGTANYLIALALPLFLLILRASSKDFPDDRESKVGSIVFSTLGRPDYNFDIYTLPLSVPQLSQSDELRLTDGKAVNFNGHFFSPDDVLSDPADRRDLHPYPIHLAYVTERGGTFSIYADTIVGPERVQRRLVPNGSGAEVVSMKDRPSVVNSSVIYVSTHEDPGVPRFSWAAVYSTDLATGLTRRLTPVGQTDFSPAVSPSGVWTAVASYGEGRGWEGEVQDLHTDIYVFRTRDGSERVKLAERGGWPSWADDSTLYFHRRNDDGWFSVYKASLPKTRTGSARIVRVTPPGLHAFTPAAVNQTAVAVATSRVDSEFRHIELFDLERNQFAELTQLVSPEAHHLNPFVSPDGKRVGYHRCRGEENQNERSLFMENLDSPSPQISLLRIRGSFPSFSPEGDRVAFVDFPGVYVVNSDGTGLRQVENRTAFSTAWDPVKKGVVYTSVGPTFAPESTKVDVIAISVDSIGNSYTSLTANGENNAFPSPSPDGKRIVFRSSRSGHKNLYIMDSVKGDRGELFRLTEGEWTDTMCNWSPAGDWIVFASDRHNPGSGSFELYLVRPNGTGLKKLLASGSGGRANHPWFSPDGKHVVFTSDYAAVSAEPISNPHHYQPYGDLFRIGVDGSGLVRLTHNSYEDGTPTWAPNYLGSSDVVGTDRLDCQFEDCHWLKDGPKIEMVGLGAVYRYVGATKPQCGLK</sequence>
<dbReference type="OMA" id="MPLYVPN"/>
<dbReference type="EnsemblPlants" id="Kaladp0099s0027.1.v1.1">
    <property type="protein sequence ID" value="Kaladp0099s0027.1.v1.1.CDS.1"/>
    <property type="gene ID" value="Kaladp0099s0027.v1.1"/>
</dbReference>
<evidence type="ECO:0000313" key="3">
    <source>
        <dbReference type="Proteomes" id="UP000594263"/>
    </source>
</evidence>
<dbReference type="PANTHER" id="PTHR32161:SF8">
    <property type="entry name" value="DPP6 N-TERMINAL DOMAIN-LIKE PROTEIN"/>
    <property type="match status" value="1"/>
</dbReference>
<organism evidence="2 3">
    <name type="scientific">Kalanchoe fedtschenkoi</name>
    <name type="common">Lavender scallops</name>
    <name type="synonym">South American air plant</name>
    <dbReference type="NCBI Taxonomy" id="63787"/>
    <lineage>
        <taxon>Eukaryota</taxon>
        <taxon>Viridiplantae</taxon>
        <taxon>Streptophyta</taxon>
        <taxon>Embryophyta</taxon>
        <taxon>Tracheophyta</taxon>
        <taxon>Spermatophyta</taxon>
        <taxon>Magnoliopsida</taxon>
        <taxon>eudicotyledons</taxon>
        <taxon>Gunneridae</taxon>
        <taxon>Pentapetalae</taxon>
        <taxon>Saxifragales</taxon>
        <taxon>Crassulaceae</taxon>
        <taxon>Kalanchoe</taxon>
    </lineage>
</organism>
<dbReference type="Gene3D" id="2.120.10.30">
    <property type="entry name" value="TolB, C-terminal domain"/>
    <property type="match status" value="3"/>
</dbReference>
<dbReference type="Pfam" id="PF07676">
    <property type="entry name" value="PD40"/>
    <property type="match status" value="4"/>
</dbReference>
<dbReference type="InterPro" id="IPR011042">
    <property type="entry name" value="6-blade_b-propeller_TolB-like"/>
</dbReference>
<feature type="chain" id="PRO_5029639557" evidence="1">
    <location>
        <begin position="27"/>
        <end position="696"/>
    </location>
</feature>
<dbReference type="AlphaFoldDB" id="A0A7N0V2W8"/>
<reference evidence="2" key="1">
    <citation type="submission" date="2021-01" db="UniProtKB">
        <authorList>
            <consortium name="EnsemblPlants"/>
        </authorList>
    </citation>
    <scope>IDENTIFICATION</scope>
</reference>
<evidence type="ECO:0000256" key="1">
    <source>
        <dbReference type="SAM" id="SignalP"/>
    </source>
</evidence>
<dbReference type="SUPFAM" id="SSF82171">
    <property type="entry name" value="DPP6 N-terminal domain-like"/>
    <property type="match status" value="1"/>
</dbReference>
<keyword evidence="3" id="KW-1185">Reference proteome</keyword>
<keyword evidence="1" id="KW-0732">Signal</keyword>
<accession>A0A7N0V2W8</accession>
<evidence type="ECO:0000313" key="2">
    <source>
        <dbReference type="EnsemblPlants" id="Kaladp0099s0027.1.v1.1.CDS.1"/>
    </source>
</evidence>
<dbReference type="PANTHER" id="PTHR32161">
    <property type="entry name" value="DPP6 N-TERMINAL DOMAIN-LIKE PROTEIN"/>
    <property type="match status" value="1"/>
</dbReference>
<dbReference type="Gramene" id="Kaladp0099s0027.1.v1.1">
    <property type="protein sequence ID" value="Kaladp0099s0027.1.v1.1.CDS.1"/>
    <property type="gene ID" value="Kaladp0099s0027.v1.1"/>
</dbReference>